<dbReference type="CTD" id="4597"/>
<reference evidence="19 20" key="1">
    <citation type="journal article" date="2015" name="Nat. Commun.">
        <title>Outbred genome sequencing and CRISPR/Cas9 gene editing in butterflies.</title>
        <authorList>
            <person name="Li X."/>
            <person name="Fan D."/>
            <person name="Zhang W."/>
            <person name="Liu G."/>
            <person name="Zhang L."/>
            <person name="Zhao L."/>
            <person name="Fang X."/>
            <person name="Chen L."/>
            <person name="Dong Y."/>
            <person name="Chen Y."/>
            <person name="Ding Y."/>
            <person name="Zhao R."/>
            <person name="Feng M."/>
            <person name="Zhu Y."/>
            <person name="Feng Y."/>
            <person name="Jiang X."/>
            <person name="Zhu D."/>
            <person name="Xiang H."/>
            <person name="Feng X."/>
            <person name="Li S."/>
            <person name="Wang J."/>
            <person name="Zhang G."/>
            <person name="Kronforst M.R."/>
            <person name="Wang W."/>
        </authorList>
    </citation>
    <scope>NUCLEOTIDE SEQUENCE [LARGE SCALE GENOMIC DNA]</scope>
    <source>
        <strain evidence="19">Ya'a_city_454_Px</strain>
        <tissue evidence="19">Whole body</tissue>
    </source>
</reference>
<dbReference type="FunFam" id="3.30.70.890:FF:000005">
    <property type="entry name" value="Diphosphomevalonate decarboxylase"/>
    <property type="match status" value="1"/>
</dbReference>
<evidence type="ECO:0000259" key="18">
    <source>
        <dbReference type="Pfam" id="PF22700"/>
    </source>
</evidence>
<dbReference type="NCBIfam" id="TIGR01240">
    <property type="entry name" value="mevDPdecarb"/>
    <property type="match status" value="1"/>
</dbReference>
<dbReference type="Proteomes" id="UP000694872">
    <property type="component" value="Unplaced"/>
</dbReference>
<comment type="function">
    <text evidence="1 16">Catalyzes the ATP dependent decarboxylation of (R)-5-diphosphomevalonate to form isopentenyl diphosphate (IPP). Functions in the mevalonate (MVA) pathway leading to isopentenyl diphosphate (IPP), a key precursor for the biosynthesis of isoprenoids and sterol synthesis.</text>
</comment>
<evidence type="ECO:0000256" key="14">
    <source>
        <dbReference type="ARBA" id="ARBA00048154"/>
    </source>
</evidence>
<evidence type="ECO:0000256" key="11">
    <source>
        <dbReference type="ARBA" id="ARBA00023166"/>
    </source>
</evidence>
<dbReference type="GeneID" id="106126741"/>
<dbReference type="InterPro" id="IPR020568">
    <property type="entry name" value="Ribosomal_Su5_D2-typ_SF"/>
</dbReference>
<dbReference type="InterPro" id="IPR041431">
    <property type="entry name" value="Mvd1_C"/>
</dbReference>
<keyword evidence="16" id="KW-0153">Cholesterol metabolism</keyword>
<keyword evidence="12 16" id="KW-0753">Steroid metabolism</keyword>
<evidence type="ECO:0000256" key="3">
    <source>
        <dbReference type="ARBA" id="ARBA00012296"/>
    </source>
</evidence>
<evidence type="ECO:0000256" key="13">
    <source>
        <dbReference type="ARBA" id="ARBA00023239"/>
    </source>
</evidence>
<proteinExistence type="inferred from homology"/>
<dbReference type="GO" id="GO:0004163">
    <property type="term" value="F:diphosphomevalonate decarboxylase activity"/>
    <property type="evidence" value="ECO:0007669"/>
    <property type="project" value="UniProtKB-UniRule"/>
</dbReference>
<dbReference type="InterPro" id="IPR005935">
    <property type="entry name" value="Mev_decarb"/>
</dbReference>
<feature type="domain" description="Mvd1 C-terminal" evidence="17">
    <location>
        <begin position="189"/>
        <end position="372"/>
    </location>
</feature>
<keyword evidence="9 16" id="KW-0756">Sterol biosynthesis</keyword>
<evidence type="ECO:0000256" key="9">
    <source>
        <dbReference type="ARBA" id="ARBA00023011"/>
    </source>
</evidence>
<dbReference type="PIRSF" id="PIRSF015950">
    <property type="entry name" value="Mev_P_decrbx"/>
    <property type="match status" value="1"/>
</dbReference>
<dbReference type="EMBL" id="KQ459249">
    <property type="protein sequence ID" value="KPJ02345.1"/>
    <property type="molecule type" value="Genomic_DNA"/>
</dbReference>
<dbReference type="GO" id="GO:0006695">
    <property type="term" value="P:cholesterol biosynthetic process"/>
    <property type="evidence" value="ECO:0007669"/>
    <property type="project" value="UniProtKB-UniPathway"/>
</dbReference>
<evidence type="ECO:0000313" key="19">
    <source>
        <dbReference type="EMBL" id="KPJ02345.1"/>
    </source>
</evidence>
<evidence type="ECO:0000256" key="10">
    <source>
        <dbReference type="ARBA" id="ARBA00023098"/>
    </source>
</evidence>
<comment type="similarity">
    <text evidence="2 15 16">Belongs to the diphosphomevalonate decarboxylase family.</text>
</comment>
<dbReference type="InterPro" id="IPR029765">
    <property type="entry name" value="Mev_diP_decarb"/>
</dbReference>
<keyword evidence="20" id="KW-1185">Reference proteome</keyword>
<keyword evidence="16" id="KW-0152">Cholesterol biosynthesis</keyword>
<evidence type="ECO:0000313" key="20">
    <source>
        <dbReference type="Proteomes" id="UP000053268"/>
    </source>
</evidence>
<evidence type="ECO:0000256" key="6">
    <source>
        <dbReference type="ARBA" id="ARBA00022741"/>
    </source>
</evidence>
<dbReference type="GO" id="GO:0019287">
    <property type="term" value="P:isopentenyl diphosphate biosynthetic process, mevalonate pathway"/>
    <property type="evidence" value="ECO:0007669"/>
    <property type="project" value="UniProtKB-UniRule"/>
</dbReference>
<protein>
    <recommendedName>
        <fullName evidence="4 15">Diphosphomevalonate decarboxylase</fullName>
        <ecNumber evidence="3 15">4.1.1.33</ecNumber>
    </recommendedName>
</protein>
<comment type="pathway">
    <text evidence="16">Steroid biosynthesis; cholesterol biosynthesis.</text>
</comment>
<dbReference type="OrthoDB" id="10253702at2759"/>
<dbReference type="PANTHER" id="PTHR10977:SF3">
    <property type="entry name" value="DIPHOSPHOMEVALONATE DECARBOXYLASE"/>
    <property type="match status" value="1"/>
</dbReference>
<dbReference type="KEGG" id="pxu:106126741"/>
<evidence type="ECO:0000256" key="8">
    <source>
        <dbReference type="ARBA" id="ARBA00022955"/>
    </source>
</evidence>
<dbReference type="EC" id="4.1.1.33" evidence="3 15"/>
<comment type="catalytic activity">
    <reaction evidence="14 15 16">
        <text>(R)-5-diphosphomevalonate + ATP = isopentenyl diphosphate + ADP + phosphate + CO2</text>
        <dbReference type="Rhea" id="RHEA:23732"/>
        <dbReference type="ChEBI" id="CHEBI:16526"/>
        <dbReference type="ChEBI" id="CHEBI:30616"/>
        <dbReference type="ChEBI" id="CHEBI:43474"/>
        <dbReference type="ChEBI" id="CHEBI:57557"/>
        <dbReference type="ChEBI" id="CHEBI:128769"/>
        <dbReference type="ChEBI" id="CHEBI:456216"/>
        <dbReference type="EC" id="4.1.1.33"/>
    </reaction>
</comment>
<keyword evidence="13 15" id="KW-0456">Lyase</keyword>
<dbReference type="InterPro" id="IPR014721">
    <property type="entry name" value="Ribsml_uS5_D2-typ_fold_subgr"/>
</dbReference>
<feature type="domain" description="Diphosphomevalonate decarboxylase-like N-terminal" evidence="18">
    <location>
        <begin position="11"/>
        <end position="175"/>
    </location>
</feature>
<dbReference type="InterPro" id="IPR036554">
    <property type="entry name" value="GHMP_kinase_C_sf"/>
</dbReference>
<dbReference type="Gene3D" id="3.30.230.10">
    <property type="match status" value="1"/>
</dbReference>
<evidence type="ECO:0000256" key="12">
    <source>
        <dbReference type="ARBA" id="ARBA00023221"/>
    </source>
</evidence>
<keyword evidence="10 15" id="KW-0443">Lipid metabolism</keyword>
<dbReference type="GO" id="GO:0005829">
    <property type="term" value="C:cytosol"/>
    <property type="evidence" value="ECO:0007669"/>
    <property type="project" value="InterPro"/>
</dbReference>
<keyword evidence="5 16" id="KW-0444">Lipid biosynthesis</keyword>
<evidence type="ECO:0000313" key="21">
    <source>
        <dbReference type="RefSeq" id="XP_013180020.1"/>
    </source>
</evidence>
<keyword evidence="7 15" id="KW-0067">ATP-binding</keyword>
<name>A0A194QBH9_PAPXU</name>
<evidence type="ECO:0000256" key="1">
    <source>
        <dbReference type="ARBA" id="ARBA00003812"/>
    </source>
</evidence>
<gene>
    <name evidence="21" type="primary">LOC106126741</name>
    <name evidence="19" type="ORF">RR46_08142</name>
</gene>
<dbReference type="SUPFAM" id="SSF54211">
    <property type="entry name" value="Ribosomal protein S5 domain 2-like"/>
    <property type="match status" value="1"/>
</dbReference>
<dbReference type="STRING" id="66420.A0A194QBH9"/>
<dbReference type="GO" id="GO:0005524">
    <property type="term" value="F:ATP binding"/>
    <property type="evidence" value="ECO:0007669"/>
    <property type="project" value="UniProtKB-UniRule"/>
</dbReference>
<keyword evidence="6 15" id="KW-0547">Nucleotide-binding</keyword>
<dbReference type="PANTHER" id="PTHR10977">
    <property type="entry name" value="DIPHOSPHOMEVALONATE DECARBOXYLASE"/>
    <property type="match status" value="1"/>
</dbReference>
<dbReference type="UniPathway" id="UPA00063"/>
<evidence type="ECO:0000259" key="17">
    <source>
        <dbReference type="Pfam" id="PF18376"/>
    </source>
</evidence>
<dbReference type="FunFam" id="3.30.230.10:FF:000080">
    <property type="entry name" value="Diphosphomevalonate decarboxylase"/>
    <property type="match status" value="1"/>
</dbReference>
<dbReference type="RefSeq" id="XP_013180020.1">
    <property type="nucleotide sequence ID" value="XM_013324566.1"/>
</dbReference>
<evidence type="ECO:0000256" key="16">
    <source>
        <dbReference type="RuleBase" id="RU363086"/>
    </source>
</evidence>
<evidence type="ECO:0000256" key="15">
    <source>
        <dbReference type="PIRNR" id="PIRNR015950"/>
    </source>
</evidence>
<accession>A0A194QBH9</accession>
<evidence type="ECO:0000256" key="4">
    <source>
        <dbReference type="ARBA" id="ARBA00019335"/>
    </source>
</evidence>
<keyword evidence="8 16" id="KW-0752">Steroid biosynthesis</keyword>
<reference evidence="21" key="2">
    <citation type="submission" date="2025-04" db="UniProtKB">
        <authorList>
            <consortium name="RefSeq"/>
        </authorList>
    </citation>
    <scope>IDENTIFICATION</scope>
</reference>
<dbReference type="SUPFAM" id="SSF55060">
    <property type="entry name" value="GHMP Kinase, C-terminal domain"/>
    <property type="match status" value="1"/>
</dbReference>
<dbReference type="InterPro" id="IPR053859">
    <property type="entry name" value="MVD-like_N"/>
</dbReference>
<dbReference type="Pfam" id="PF22700">
    <property type="entry name" value="MVD-like_N"/>
    <property type="match status" value="1"/>
</dbReference>
<sequence>MDEMDCVTVIAPVNIAVIKYWGKRDEKLILPINDSVSVTLDTSIMCAKTSVCFGPEFTENEIWLNGVKTSFSNPRLVNVLDKIKNIAATQRSVDNAVLTWKVRVCSENNFPTAAGLASSAAGYACLVTALAKLYKIKTDVSVLARIGSGSACRSVFGGFVRWHAGVNADGSDSIATQIADSTHWPEMKALILVVSDIKKHTSSTIGMMNSVNTSDLLKYRAKYSVPRRTEEISEAILKKDFTKFAELTMKDSNQFHAVCLDTYPPCVYMTDVSHKIVEIIHAYNDMCGELKVAYTFDAGPNACLYLLDKEVPTVLNLIKHLFPTSNLDFVIGLGDVDGGDCKFLNSFPIQPQAKDIIKYVIHTKVGKGPEVVTSHLLDKKGNPLNVN</sequence>
<dbReference type="AlphaFoldDB" id="A0A194QBH9"/>
<dbReference type="Gene3D" id="3.30.70.890">
    <property type="entry name" value="GHMP kinase, C-terminal domain"/>
    <property type="match status" value="1"/>
</dbReference>
<organism evidence="19 20">
    <name type="scientific">Papilio xuthus</name>
    <name type="common">Asian swallowtail butterfly</name>
    <dbReference type="NCBI Taxonomy" id="66420"/>
    <lineage>
        <taxon>Eukaryota</taxon>
        <taxon>Metazoa</taxon>
        <taxon>Ecdysozoa</taxon>
        <taxon>Arthropoda</taxon>
        <taxon>Hexapoda</taxon>
        <taxon>Insecta</taxon>
        <taxon>Pterygota</taxon>
        <taxon>Neoptera</taxon>
        <taxon>Endopterygota</taxon>
        <taxon>Lepidoptera</taxon>
        <taxon>Glossata</taxon>
        <taxon>Ditrysia</taxon>
        <taxon>Papilionoidea</taxon>
        <taxon>Papilionidae</taxon>
        <taxon>Papilioninae</taxon>
        <taxon>Papilio</taxon>
    </lineage>
</organism>
<dbReference type="Proteomes" id="UP000053268">
    <property type="component" value="Unassembled WGS sequence"/>
</dbReference>
<evidence type="ECO:0000256" key="2">
    <source>
        <dbReference type="ARBA" id="ARBA00008831"/>
    </source>
</evidence>
<dbReference type="Pfam" id="PF18376">
    <property type="entry name" value="MDD_C"/>
    <property type="match status" value="1"/>
</dbReference>
<evidence type="ECO:0000256" key="7">
    <source>
        <dbReference type="ARBA" id="ARBA00022840"/>
    </source>
</evidence>
<evidence type="ECO:0000256" key="5">
    <source>
        <dbReference type="ARBA" id="ARBA00022516"/>
    </source>
</evidence>
<keyword evidence="11 16" id="KW-1207">Sterol metabolism</keyword>